<reference evidence="2 3" key="1">
    <citation type="submission" date="2015-12" db="EMBL/GenBank/DDBJ databases">
        <title>Draft genome sequence of Moniliophthora roreri, the causal agent of frosty pod rot of cacao.</title>
        <authorList>
            <person name="Aime M.C."/>
            <person name="Diaz-Valderrama J.R."/>
            <person name="Kijpornyongpan T."/>
            <person name="Phillips-Mora W."/>
        </authorList>
    </citation>
    <scope>NUCLEOTIDE SEQUENCE [LARGE SCALE GENOMIC DNA]</scope>
    <source>
        <strain evidence="2 3">MCA 2952</strain>
    </source>
</reference>
<name>A0A0W0G162_MONRR</name>
<feature type="compositionally biased region" description="Polar residues" evidence="1">
    <location>
        <begin position="71"/>
        <end position="80"/>
    </location>
</feature>
<proteinExistence type="predicted"/>
<gene>
    <name evidence="2" type="ORF">WG66_5114</name>
</gene>
<protein>
    <submittedName>
        <fullName evidence="2">Uncharacterized protein</fullName>
    </submittedName>
</protein>
<sequence length="233" mass="26140">MDILDPNTIEEPDAPINPLRKTNTRTLRLPSHYRDFSLATGYSFLADPIHHQPTPSPEPMEDMQEVESGSPKASQESNPMEQDHPNENDYFISQPNEFGIYHIHRYHRPSREPEYGIDDLADSRNFDVAPSFSRSPEAIYGKVTPEGDPSSSPSSHRPSHVIGSSHEGDTNSLQESQDLEHYPSVEVPSDGESHISENEVAVGPFQNSTIFHLMDWAIIYNTLTQMLASICVV</sequence>
<feature type="region of interest" description="Disordered" evidence="1">
    <location>
        <begin position="47"/>
        <end position="92"/>
    </location>
</feature>
<feature type="region of interest" description="Disordered" evidence="1">
    <location>
        <begin position="137"/>
        <end position="177"/>
    </location>
</feature>
<organism evidence="2 3">
    <name type="scientific">Moniliophthora roreri</name>
    <name type="common">Frosty pod rot fungus</name>
    <name type="synonym">Monilia roreri</name>
    <dbReference type="NCBI Taxonomy" id="221103"/>
    <lineage>
        <taxon>Eukaryota</taxon>
        <taxon>Fungi</taxon>
        <taxon>Dikarya</taxon>
        <taxon>Basidiomycota</taxon>
        <taxon>Agaricomycotina</taxon>
        <taxon>Agaricomycetes</taxon>
        <taxon>Agaricomycetidae</taxon>
        <taxon>Agaricales</taxon>
        <taxon>Marasmiineae</taxon>
        <taxon>Marasmiaceae</taxon>
        <taxon>Moniliophthora</taxon>
    </lineage>
</organism>
<evidence type="ECO:0000256" key="1">
    <source>
        <dbReference type="SAM" id="MobiDB-lite"/>
    </source>
</evidence>
<evidence type="ECO:0000313" key="3">
    <source>
        <dbReference type="Proteomes" id="UP000054988"/>
    </source>
</evidence>
<accession>A0A0W0G162</accession>
<dbReference type="AlphaFoldDB" id="A0A0W0G162"/>
<feature type="region of interest" description="Disordered" evidence="1">
    <location>
        <begin position="1"/>
        <end position="22"/>
    </location>
</feature>
<comment type="caution">
    <text evidence="2">The sequence shown here is derived from an EMBL/GenBank/DDBJ whole genome shotgun (WGS) entry which is preliminary data.</text>
</comment>
<dbReference type="Proteomes" id="UP000054988">
    <property type="component" value="Unassembled WGS sequence"/>
</dbReference>
<evidence type="ECO:0000313" key="2">
    <source>
        <dbReference type="EMBL" id="KTB42310.1"/>
    </source>
</evidence>
<dbReference type="EMBL" id="LATX01001352">
    <property type="protein sequence ID" value="KTB42310.1"/>
    <property type="molecule type" value="Genomic_DNA"/>
</dbReference>